<accession>A0A316GG67</accession>
<protein>
    <submittedName>
        <fullName evidence="1">Methyltransferase family protein</fullName>
    </submittedName>
</protein>
<dbReference type="RefSeq" id="WP_109669459.1">
    <property type="nucleotide sequence ID" value="NZ_QGGW01000007.1"/>
</dbReference>
<gene>
    <name evidence="1" type="ORF">C7455_107190</name>
</gene>
<dbReference type="EMBL" id="QGGW01000007">
    <property type="protein sequence ID" value="PWK59645.1"/>
    <property type="molecule type" value="Genomic_DNA"/>
</dbReference>
<evidence type="ECO:0000313" key="2">
    <source>
        <dbReference type="Proteomes" id="UP000245708"/>
    </source>
</evidence>
<keyword evidence="1" id="KW-0808">Transferase</keyword>
<comment type="caution">
    <text evidence="1">The sequence shown here is derived from an EMBL/GenBank/DDBJ whole genome shotgun (WGS) entry which is preliminary data.</text>
</comment>
<dbReference type="Proteomes" id="UP000245708">
    <property type="component" value="Unassembled WGS sequence"/>
</dbReference>
<dbReference type="Gene3D" id="3.40.50.150">
    <property type="entry name" value="Vaccinia Virus protein VP39"/>
    <property type="match status" value="1"/>
</dbReference>
<dbReference type="InterPro" id="IPR029063">
    <property type="entry name" value="SAM-dependent_MTases_sf"/>
</dbReference>
<reference evidence="1 2" key="1">
    <citation type="submission" date="2018-05" db="EMBL/GenBank/DDBJ databases">
        <title>Genomic Encyclopedia of Type Strains, Phase IV (KMG-IV): sequencing the most valuable type-strain genomes for metagenomic binning, comparative biology and taxonomic classification.</title>
        <authorList>
            <person name="Goeker M."/>
        </authorList>
    </citation>
    <scope>NUCLEOTIDE SEQUENCE [LARGE SCALE GENOMIC DNA]</scope>
    <source>
        <strain evidence="1 2">DSM 16097</strain>
    </source>
</reference>
<proteinExistence type="predicted"/>
<dbReference type="Pfam" id="PF13489">
    <property type="entry name" value="Methyltransf_23"/>
    <property type="match status" value="1"/>
</dbReference>
<evidence type="ECO:0000313" key="1">
    <source>
        <dbReference type="EMBL" id="PWK59645.1"/>
    </source>
</evidence>
<dbReference type="Gene3D" id="3.40.50.720">
    <property type="entry name" value="NAD(P)-binding Rossmann-like Domain"/>
    <property type="match status" value="1"/>
</dbReference>
<organism evidence="1 2">
    <name type="scientific">Roseicyclus mahoneyensis</name>
    <dbReference type="NCBI Taxonomy" id="164332"/>
    <lineage>
        <taxon>Bacteria</taxon>
        <taxon>Pseudomonadati</taxon>
        <taxon>Pseudomonadota</taxon>
        <taxon>Alphaproteobacteria</taxon>
        <taxon>Rhodobacterales</taxon>
        <taxon>Roseobacteraceae</taxon>
        <taxon>Roseicyclus</taxon>
    </lineage>
</organism>
<dbReference type="OrthoDB" id="9815644at2"/>
<keyword evidence="2" id="KW-1185">Reference proteome</keyword>
<dbReference type="SUPFAM" id="SSF53335">
    <property type="entry name" value="S-adenosyl-L-methionine-dependent methyltransferases"/>
    <property type="match status" value="1"/>
</dbReference>
<dbReference type="AlphaFoldDB" id="A0A316GG67"/>
<name>A0A316GG67_9RHOB</name>
<keyword evidence="1" id="KW-0489">Methyltransferase</keyword>
<dbReference type="GO" id="GO:0008168">
    <property type="term" value="F:methyltransferase activity"/>
    <property type="evidence" value="ECO:0007669"/>
    <property type="project" value="UniProtKB-KW"/>
</dbReference>
<dbReference type="GO" id="GO:0032259">
    <property type="term" value="P:methylation"/>
    <property type="evidence" value="ECO:0007669"/>
    <property type="project" value="UniProtKB-KW"/>
</dbReference>
<sequence>MTPQTRLLYAQDALPVFQNRMYDSAAEGRDCPKGDMRLVEDLETGLVHNAAFNPEFVDYDAAYQNEQAGSPQFRAHMDAVADLVEDKMGRTGLIEVGCGKGTFLELLSDRGAKVTGFDPTYEGDSPLVKRAYFSPGLGLRGEGLILRHVLEHIPDPVAFLRKLAEANGGRGLIYIEVPCLDWICTHKSWFDIFFEHVNYFRLTDFNRIFARVVHADRAFGGQYLRVVADLSTLRTPRRDAGDTVRFPDDITARLKAQTETGGPDDIVWGGASKGVIFSLLRERAGRPVGRVIDINPAKQGRYLPATGLRVLSPDEGLRGIEPGATILVMNPNYLDEIRQMTGNAFTYVGVSA</sequence>